<dbReference type="GO" id="GO:0005085">
    <property type="term" value="F:guanyl-nucleotide exchange factor activity"/>
    <property type="evidence" value="ECO:0007669"/>
    <property type="project" value="UniProtKB-KW"/>
</dbReference>
<gene>
    <name evidence="16" type="ORF">UCDDS831_g00960</name>
</gene>
<dbReference type="PROSITE" id="PS50009">
    <property type="entry name" value="RASGEF_CAT"/>
    <property type="match status" value="1"/>
</dbReference>
<evidence type="ECO:0000259" key="14">
    <source>
        <dbReference type="PROSITE" id="PS50009"/>
    </source>
</evidence>
<organism evidence="16 17">
    <name type="scientific">Diplodia seriata</name>
    <dbReference type="NCBI Taxonomy" id="420778"/>
    <lineage>
        <taxon>Eukaryota</taxon>
        <taxon>Fungi</taxon>
        <taxon>Dikarya</taxon>
        <taxon>Ascomycota</taxon>
        <taxon>Pezizomycotina</taxon>
        <taxon>Dothideomycetes</taxon>
        <taxon>Dothideomycetes incertae sedis</taxon>
        <taxon>Botryosphaeriales</taxon>
        <taxon>Botryosphaeriaceae</taxon>
        <taxon>Diplodia</taxon>
    </lineage>
</organism>
<dbReference type="Gene3D" id="2.30.30.40">
    <property type="entry name" value="SH3 Domains"/>
    <property type="match status" value="1"/>
</dbReference>
<dbReference type="AlphaFoldDB" id="A0A0G2EY93"/>
<reference evidence="16 17" key="2">
    <citation type="submission" date="2015-05" db="EMBL/GenBank/DDBJ databases">
        <title>Distinctive expansion of gene families associated with plant cell wall degradation and secondary metabolism in the genomes of grapevine trunk pathogens.</title>
        <authorList>
            <person name="Lawrence D.P."/>
            <person name="Travadon R."/>
            <person name="Rolshausen P.E."/>
            <person name="Baumgartner K."/>
        </authorList>
    </citation>
    <scope>NUCLEOTIDE SEQUENCE [LARGE SCALE GENOMIC DNA]</scope>
    <source>
        <strain evidence="16">DS831</strain>
    </source>
</reference>
<comment type="subunit">
    <text evidence="4">Component of the ESCRT-0 complex composed of HSE1 and VPS27.</text>
</comment>
<evidence type="ECO:0000256" key="2">
    <source>
        <dbReference type="ARBA" id="ARBA00004125"/>
    </source>
</evidence>
<dbReference type="CDD" id="cd06224">
    <property type="entry name" value="REM"/>
    <property type="match status" value="1"/>
</dbReference>
<dbReference type="GO" id="GO:0007265">
    <property type="term" value="P:Ras protein signal transduction"/>
    <property type="evidence" value="ECO:0007669"/>
    <property type="project" value="TreeGrafter"/>
</dbReference>
<dbReference type="SUPFAM" id="SSF50044">
    <property type="entry name" value="SH3-domain"/>
    <property type="match status" value="1"/>
</dbReference>
<name>A0A0G2EY93_9PEZI</name>
<evidence type="ECO:0000256" key="4">
    <source>
        <dbReference type="ARBA" id="ARBA00011446"/>
    </source>
</evidence>
<keyword evidence="16" id="KW-0131">Cell cycle</keyword>
<dbReference type="FunFam" id="2.30.30.40:FF:000072">
    <property type="entry name" value="Unconventional Myosin IB"/>
    <property type="match status" value="1"/>
</dbReference>
<dbReference type="GO" id="GO:0010008">
    <property type="term" value="C:endosome membrane"/>
    <property type="evidence" value="ECO:0007669"/>
    <property type="project" value="UniProtKB-SubCell"/>
</dbReference>
<dbReference type="PANTHER" id="PTHR23113">
    <property type="entry name" value="GUANINE NUCLEOTIDE EXCHANGE FACTOR"/>
    <property type="match status" value="1"/>
</dbReference>
<proteinExistence type="inferred from homology"/>
<dbReference type="PANTHER" id="PTHR23113:SF368">
    <property type="entry name" value="CELL DIVISION CONTROL PROTEIN 25"/>
    <property type="match status" value="1"/>
</dbReference>
<evidence type="ECO:0000313" key="17">
    <source>
        <dbReference type="Proteomes" id="UP000034182"/>
    </source>
</evidence>
<comment type="subcellular location">
    <subcellularLocation>
        <location evidence="2">Endosome membrane</location>
        <topology evidence="2">Peripheral membrane protein</topology>
        <orientation evidence="2">Cytoplasmic side</orientation>
    </subcellularLocation>
</comment>
<dbReference type="Pfam" id="PF25008">
    <property type="entry name" value="DUF7784"/>
    <property type="match status" value="1"/>
</dbReference>
<reference evidence="16 17" key="1">
    <citation type="submission" date="2015-03" db="EMBL/GenBank/DDBJ databases">
        <authorList>
            <person name="Morales-Cruz A."/>
            <person name="Amrine K.C."/>
            <person name="Cantu D."/>
        </authorList>
    </citation>
    <scope>NUCLEOTIDE SEQUENCE [LARGE SCALE GENOMIC DNA]</scope>
    <source>
        <strain evidence="16">DS831</strain>
    </source>
</reference>
<dbReference type="InterPro" id="IPR001895">
    <property type="entry name" value="RASGEF_cat_dom"/>
</dbReference>
<feature type="region of interest" description="Disordered" evidence="12">
    <location>
        <begin position="196"/>
        <end position="228"/>
    </location>
</feature>
<dbReference type="PROSITE" id="PS00720">
    <property type="entry name" value="RASGEF"/>
    <property type="match status" value="1"/>
</dbReference>
<evidence type="ECO:0000259" key="15">
    <source>
        <dbReference type="PROSITE" id="PS50212"/>
    </source>
</evidence>
<comment type="function">
    <text evidence="1">Component of the ESCRT-0 complex which is the sorting receptor for ubiquitinated cargo proteins at the multivesicular body (MVB).</text>
</comment>
<dbReference type="SMART" id="SM00326">
    <property type="entry name" value="SH3"/>
    <property type="match status" value="1"/>
</dbReference>
<accession>A0A0G2EY93</accession>
<dbReference type="InterPro" id="IPR023578">
    <property type="entry name" value="Ras_GEF_dom_sf"/>
</dbReference>
<keyword evidence="8 10" id="KW-0344">Guanine-nucleotide releasing factor</keyword>
<dbReference type="InterPro" id="IPR056686">
    <property type="entry name" value="DUF7784"/>
</dbReference>
<dbReference type="InterPro" id="IPR000651">
    <property type="entry name" value="Ras-like_Gua-exchang_fac_N"/>
</dbReference>
<dbReference type="Pfam" id="PF23518">
    <property type="entry name" value="WW_2"/>
    <property type="match status" value="1"/>
</dbReference>
<protein>
    <recommendedName>
        <fullName evidence="5">Class E vacuolar protein-sorting machinery protein HSE1</fullName>
    </recommendedName>
    <alternativeName>
        <fullName evidence="6">Class E vacuolar protein-sorting machinery protein hse1</fullName>
    </alternativeName>
</protein>
<dbReference type="PROSITE" id="PS50212">
    <property type="entry name" value="RASGEF_NTER"/>
    <property type="match status" value="1"/>
</dbReference>
<dbReference type="SMART" id="SM00229">
    <property type="entry name" value="RasGEFN"/>
    <property type="match status" value="1"/>
</dbReference>
<comment type="similarity">
    <text evidence="3">Belongs to the STAM family.</text>
</comment>
<dbReference type="InterPro" id="IPR019804">
    <property type="entry name" value="Ras_G-nucl-exch_fac_CS"/>
</dbReference>
<dbReference type="Pfam" id="PF00617">
    <property type="entry name" value="RasGEF"/>
    <property type="match status" value="1"/>
</dbReference>
<keyword evidence="7 11" id="KW-0728">SH3 domain</keyword>
<feature type="domain" description="SH3" evidence="13">
    <location>
        <begin position="11"/>
        <end position="70"/>
    </location>
</feature>
<dbReference type="PROSITE" id="PS50002">
    <property type="entry name" value="SH3"/>
    <property type="match status" value="1"/>
</dbReference>
<keyword evidence="9" id="KW-0967">Endosome</keyword>
<dbReference type="InterPro" id="IPR057827">
    <property type="entry name" value="WW_fungi"/>
</dbReference>
<evidence type="ECO:0000313" key="16">
    <source>
        <dbReference type="EMBL" id="KKY27041.1"/>
    </source>
</evidence>
<feature type="region of interest" description="Disordered" evidence="12">
    <location>
        <begin position="70"/>
        <end position="124"/>
    </location>
</feature>
<dbReference type="Gene3D" id="1.20.870.10">
    <property type="entry name" value="Son of sevenless (SoS) protein Chain: S domain 1"/>
    <property type="match status" value="1"/>
</dbReference>
<dbReference type="SMART" id="SM00147">
    <property type="entry name" value="RasGEF"/>
    <property type="match status" value="1"/>
</dbReference>
<dbReference type="Gene3D" id="1.10.840.10">
    <property type="entry name" value="Ras guanine-nucleotide exchange factors catalytic domain"/>
    <property type="match status" value="1"/>
</dbReference>
<evidence type="ECO:0000259" key="13">
    <source>
        <dbReference type="PROSITE" id="PS50002"/>
    </source>
</evidence>
<evidence type="ECO:0000256" key="3">
    <source>
        <dbReference type="ARBA" id="ARBA00009666"/>
    </source>
</evidence>
<dbReference type="InterPro" id="IPR001452">
    <property type="entry name" value="SH3_domain"/>
</dbReference>
<dbReference type="PRINTS" id="PR00452">
    <property type="entry name" value="SH3DOMAIN"/>
</dbReference>
<evidence type="ECO:0000256" key="8">
    <source>
        <dbReference type="ARBA" id="ARBA00022658"/>
    </source>
</evidence>
<dbReference type="SUPFAM" id="SSF48366">
    <property type="entry name" value="Ras GEF"/>
    <property type="match status" value="1"/>
</dbReference>
<evidence type="ECO:0000256" key="1">
    <source>
        <dbReference type="ARBA" id="ARBA00002654"/>
    </source>
</evidence>
<dbReference type="GO" id="GO:0005886">
    <property type="term" value="C:plasma membrane"/>
    <property type="evidence" value="ECO:0007669"/>
    <property type="project" value="TreeGrafter"/>
</dbReference>
<dbReference type="Pfam" id="PF00618">
    <property type="entry name" value="RasGEF_N"/>
    <property type="match status" value="1"/>
</dbReference>
<evidence type="ECO:0000256" key="5">
    <source>
        <dbReference type="ARBA" id="ARBA00017923"/>
    </source>
</evidence>
<comment type="caution">
    <text evidence="16">The sequence shown here is derived from an EMBL/GenBank/DDBJ whole genome shotgun (WGS) entry which is preliminary data.</text>
</comment>
<feature type="compositionally biased region" description="Polar residues" evidence="12">
    <location>
        <begin position="90"/>
        <end position="102"/>
    </location>
</feature>
<evidence type="ECO:0000256" key="11">
    <source>
        <dbReference type="PROSITE-ProRule" id="PRU00192"/>
    </source>
</evidence>
<keyword evidence="16" id="KW-0132">Cell division</keyword>
<feature type="domain" description="Ras-GEF" evidence="14">
    <location>
        <begin position="659"/>
        <end position="896"/>
    </location>
</feature>
<dbReference type="Pfam" id="PF00018">
    <property type="entry name" value="SH3_1"/>
    <property type="match status" value="1"/>
</dbReference>
<evidence type="ECO:0000256" key="10">
    <source>
        <dbReference type="PROSITE-ProRule" id="PRU00168"/>
    </source>
</evidence>
<dbReference type="Proteomes" id="UP000034182">
    <property type="component" value="Unassembled WGS sequence"/>
</dbReference>
<dbReference type="CDD" id="cd11883">
    <property type="entry name" value="SH3_Sdc25"/>
    <property type="match status" value="1"/>
</dbReference>
<evidence type="ECO:0000256" key="9">
    <source>
        <dbReference type="ARBA" id="ARBA00022753"/>
    </source>
</evidence>
<feature type="domain" description="N-terminal Ras-GEF" evidence="15">
    <location>
        <begin position="490"/>
        <end position="620"/>
    </location>
</feature>
<sequence length="917" mass="102708">MNGYSGTLAPPGGLYVRALYDYDADDRTSLSFRQGDIIQVITQLESGWWDGVINGVRGWFPSNYCAVVTPPKDETRDAESSADEGDSGTLDGSQDLGSYSEASDTDDDGGQTQLPLEGTEPDKEEEAAFWIPQATPDGRLFYFNTLTGVSTMELPLETPSSLSENGPRDRTNVNMPESSRPPPELMAGGWHMYNGDTDDENSASDVEGPSGMAGSHSSLNNGLSTHDPMNPMSFIDQDDVDEPSARLDDKLVERLDDLKRLIVASIRKLDERLIVEEKVITEAVHQRTGERVCKAASKVLEIYRPWIATVESINLAPIGSTFQNPQIADFSVAKQKVYDMISELILTCQAVAAPLGDEWADNRGDSLEERLKNVRSVSRDLESNTAKLYFALQLLSDLMPIEDSPSSISSKRHTDMDLYNTYQRKPSTQFSRSPLGDDPLEMHSGGNNSKLKKFFGEVPAPVLPQAVPEEIPEFLQLDHEGEISYDLKSTPAQLKGGTLAGLVEQLTRHDRLDSPFNNTFLLTYRSFTTASELFDMLVKRWSIQPPAGLSREDYQLWVDKKQKPIRFRVVNILKSWFDNYWMEGNDEDAQALIQRVYAFAKDHVATTSTPGAAPLMTAVEQRARGQDAPTKRLVLTLNTSTPQPILPKHMKKLKFLDIDATEFARQLTIIESRLYGKIKPTECLNKTWQKKLAPGEADPASNVKALILHSNQLTNWVAQMILTQSDVKRRVVVIKHFVSVADKCRMLNNFSTLTSIISALGTAPIHRLNRTWGSVNARTMTTLENMRRLMGSTKNFAEYRDTLHKANPPCIPFFGVYLTDLTFIEDGIPSLIKKTNLINFAKRAKTAEVIRDIQQYQNVPYPLQPVPELQDYILTNMQSAGDVHEMYDMSLAVEPREREDEKIASFAKYDNISQQRP</sequence>
<dbReference type="InterPro" id="IPR036964">
    <property type="entry name" value="RASGEF_cat_dom_sf"/>
</dbReference>
<dbReference type="InterPro" id="IPR008937">
    <property type="entry name" value="Ras-like_GEF"/>
</dbReference>
<evidence type="ECO:0000256" key="12">
    <source>
        <dbReference type="SAM" id="MobiDB-lite"/>
    </source>
</evidence>
<dbReference type="CDD" id="cd00155">
    <property type="entry name" value="RasGEF"/>
    <property type="match status" value="1"/>
</dbReference>
<dbReference type="GO" id="GO:0051301">
    <property type="term" value="P:cell division"/>
    <property type="evidence" value="ECO:0007669"/>
    <property type="project" value="UniProtKB-KW"/>
</dbReference>
<evidence type="ECO:0000256" key="6">
    <source>
        <dbReference type="ARBA" id="ARBA00018978"/>
    </source>
</evidence>
<dbReference type="InterPro" id="IPR036028">
    <property type="entry name" value="SH3-like_dom_sf"/>
</dbReference>
<dbReference type="EMBL" id="LAQI01000027">
    <property type="protein sequence ID" value="KKY27041.1"/>
    <property type="molecule type" value="Genomic_DNA"/>
</dbReference>
<feature type="compositionally biased region" description="Polar residues" evidence="12">
    <location>
        <begin position="215"/>
        <end position="224"/>
    </location>
</feature>
<evidence type="ECO:0000256" key="7">
    <source>
        <dbReference type="ARBA" id="ARBA00022443"/>
    </source>
</evidence>
<feature type="region of interest" description="Disordered" evidence="12">
    <location>
        <begin position="156"/>
        <end position="182"/>
    </location>
</feature>